<dbReference type="SUPFAM" id="SSF46565">
    <property type="entry name" value="Chaperone J-domain"/>
    <property type="match status" value="1"/>
</dbReference>
<dbReference type="CDD" id="cd06257">
    <property type="entry name" value="DnaJ"/>
    <property type="match status" value="1"/>
</dbReference>
<dbReference type="Gene3D" id="1.10.287.110">
    <property type="entry name" value="DnaJ domain"/>
    <property type="match status" value="1"/>
</dbReference>
<accession>A0A1G7ENS2</accession>
<name>A0A1G7ENS2_9SPHI</name>
<sequence length="162" mass="18669">MQWFKECRTLDEVKALYKKLAKQYHPDLGGDNETMQQINVAYSRACATAIKNDGKFTAEEAEEEIRFSEEYREAIEKIIHLEGITIELVGNWVWVTGGTRVHKDTLKSAGYYFASKKLAWYFRTGEYKVKNGGKKSLDEIRAKYGAEVVKRNAGTGRQYLKR</sequence>
<dbReference type="EMBL" id="FNAI01000008">
    <property type="protein sequence ID" value="SDE65289.1"/>
    <property type="molecule type" value="Genomic_DNA"/>
</dbReference>
<organism evidence="1 2">
    <name type="scientific">Mucilaginibacter pineti</name>
    <dbReference type="NCBI Taxonomy" id="1391627"/>
    <lineage>
        <taxon>Bacteria</taxon>
        <taxon>Pseudomonadati</taxon>
        <taxon>Bacteroidota</taxon>
        <taxon>Sphingobacteriia</taxon>
        <taxon>Sphingobacteriales</taxon>
        <taxon>Sphingobacteriaceae</taxon>
        <taxon>Mucilaginibacter</taxon>
    </lineage>
</organism>
<evidence type="ECO:0000313" key="2">
    <source>
        <dbReference type="Proteomes" id="UP000199072"/>
    </source>
</evidence>
<evidence type="ECO:0008006" key="3">
    <source>
        <dbReference type="Google" id="ProtNLM"/>
    </source>
</evidence>
<dbReference type="STRING" id="1391627.SAMN05216464_108102"/>
<keyword evidence="2" id="KW-1185">Reference proteome</keyword>
<gene>
    <name evidence="1" type="ORF">SAMN05216464_108102</name>
</gene>
<dbReference type="RefSeq" id="WP_091150948.1">
    <property type="nucleotide sequence ID" value="NZ_FNAI01000008.1"/>
</dbReference>
<dbReference type="Proteomes" id="UP000199072">
    <property type="component" value="Unassembled WGS sequence"/>
</dbReference>
<dbReference type="AlphaFoldDB" id="A0A1G7ENS2"/>
<reference evidence="1 2" key="1">
    <citation type="submission" date="2016-10" db="EMBL/GenBank/DDBJ databases">
        <authorList>
            <person name="de Groot N.N."/>
        </authorList>
    </citation>
    <scope>NUCLEOTIDE SEQUENCE [LARGE SCALE GENOMIC DNA]</scope>
    <source>
        <strain evidence="1 2">47C3B</strain>
    </source>
</reference>
<dbReference type="OrthoDB" id="9775658at2"/>
<evidence type="ECO:0000313" key="1">
    <source>
        <dbReference type="EMBL" id="SDE65289.1"/>
    </source>
</evidence>
<dbReference type="InterPro" id="IPR001623">
    <property type="entry name" value="DnaJ_domain"/>
</dbReference>
<protein>
    <recommendedName>
        <fullName evidence="3">DnaJ domain-containing protein</fullName>
    </recommendedName>
</protein>
<dbReference type="InterPro" id="IPR036869">
    <property type="entry name" value="J_dom_sf"/>
</dbReference>
<proteinExistence type="predicted"/>